<dbReference type="EMBL" id="SPMZ01000043">
    <property type="protein sequence ID" value="NMQ20295.1"/>
    <property type="molecule type" value="Genomic_DNA"/>
</dbReference>
<name>A0ABX1TQU7_9GAMM</name>
<keyword evidence="1" id="KW-0812">Transmembrane</keyword>
<feature type="transmembrane region" description="Helical" evidence="1">
    <location>
        <begin position="33"/>
        <end position="54"/>
    </location>
</feature>
<gene>
    <name evidence="2" type="ORF">E4P82_14480</name>
</gene>
<dbReference type="Proteomes" id="UP000760480">
    <property type="component" value="Unassembled WGS sequence"/>
</dbReference>
<comment type="caution">
    <text evidence="2">The sequence shown here is derived from an EMBL/GenBank/DDBJ whole genome shotgun (WGS) entry which is preliminary data.</text>
</comment>
<keyword evidence="1" id="KW-1133">Transmembrane helix</keyword>
<accession>A0ABX1TQU7</accession>
<evidence type="ECO:0000313" key="3">
    <source>
        <dbReference type="Proteomes" id="UP000760480"/>
    </source>
</evidence>
<reference evidence="2 3" key="1">
    <citation type="submission" date="2019-03" db="EMBL/GenBank/DDBJ databases">
        <title>Metabolic reconstructions from genomes of highly enriched 'Candidatus Accumulibacter' and 'Candidatus Competibacter' bioreactor populations.</title>
        <authorList>
            <person name="Annavajhala M.K."/>
            <person name="Welles L."/>
            <person name="Abbas B."/>
            <person name="Sorokin D."/>
            <person name="Park H."/>
            <person name="Van Loosdrecht M."/>
            <person name="Chandran K."/>
        </authorList>
    </citation>
    <scope>NUCLEOTIDE SEQUENCE [LARGE SCALE GENOMIC DNA]</scope>
    <source>
        <strain evidence="2 3">SBR_G</strain>
    </source>
</reference>
<evidence type="ECO:0000313" key="2">
    <source>
        <dbReference type="EMBL" id="NMQ20295.1"/>
    </source>
</evidence>
<dbReference type="RefSeq" id="WP_169249559.1">
    <property type="nucleotide sequence ID" value="NZ_SPMZ01000043.1"/>
</dbReference>
<feature type="transmembrane region" description="Helical" evidence="1">
    <location>
        <begin position="96"/>
        <end position="115"/>
    </location>
</feature>
<keyword evidence="1" id="KW-0472">Membrane</keyword>
<feature type="transmembrane region" description="Helical" evidence="1">
    <location>
        <begin position="74"/>
        <end position="90"/>
    </location>
</feature>
<evidence type="ECO:0000256" key="1">
    <source>
        <dbReference type="SAM" id="Phobius"/>
    </source>
</evidence>
<proteinExistence type="predicted"/>
<keyword evidence="3" id="KW-1185">Reference proteome</keyword>
<organism evidence="2 3">
    <name type="scientific">Candidatus Competibacter phosphatis</name>
    <dbReference type="NCBI Taxonomy" id="221280"/>
    <lineage>
        <taxon>Bacteria</taxon>
        <taxon>Pseudomonadati</taxon>
        <taxon>Pseudomonadota</taxon>
        <taxon>Gammaproteobacteria</taxon>
        <taxon>Candidatus Competibacteraceae</taxon>
        <taxon>Candidatus Competibacter</taxon>
    </lineage>
</organism>
<protein>
    <submittedName>
        <fullName evidence="2">Uncharacterized protein</fullName>
    </submittedName>
</protein>
<sequence length="146" mass="16409">MHILEQSENTVIGKVARGSSAKRASALMNYGNLIAILVPFPLLIFWFGASMLVYAMNRHHPNPKVGYYTQQAAYRFYGVTGFFIVIATFIPGSGWIWHLIAWILAALILVPWSIMDLRRIRRDEWVDIPLDDEGHPLLGALVSQGG</sequence>